<comment type="caution">
    <text evidence="1">The sequence shown here is derived from an EMBL/GenBank/DDBJ whole genome shotgun (WGS) entry which is preliminary data.</text>
</comment>
<proteinExistence type="predicted"/>
<dbReference type="RefSeq" id="WP_319612886.1">
    <property type="nucleotide sequence ID" value="NZ_JAWXYB010000018.1"/>
</dbReference>
<reference evidence="1 2" key="1">
    <citation type="submission" date="2023-11" db="EMBL/GenBank/DDBJ databases">
        <title>MicrobeMod: A computational toolkit for identifying prokaryotic methylation and restriction-modification with nanopore sequencing.</title>
        <authorList>
            <person name="Crits-Christoph A."/>
            <person name="Kang S.C."/>
            <person name="Lee H."/>
            <person name="Ostrov N."/>
        </authorList>
    </citation>
    <scope>NUCLEOTIDE SEQUENCE [LARGE SCALE GENOMIC DNA]</scope>
    <source>
        <strain evidence="1 2">DSMZ 700</strain>
    </source>
</reference>
<evidence type="ECO:0000313" key="2">
    <source>
        <dbReference type="Proteomes" id="UP001279553"/>
    </source>
</evidence>
<gene>
    <name evidence="1" type="ORF">SIL87_03900</name>
</gene>
<dbReference type="InterPro" id="IPR010845">
    <property type="entry name" value="FlaF"/>
</dbReference>
<name>A0AAW9DLM3_ACIAO</name>
<dbReference type="EMBL" id="JAWXYB010000018">
    <property type="protein sequence ID" value="MDX5929905.1"/>
    <property type="molecule type" value="Genomic_DNA"/>
</dbReference>
<evidence type="ECO:0000313" key="1">
    <source>
        <dbReference type="EMBL" id="MDX5929905.1"/>
    </source>
</evidence>
<keyword evidence="1" id="KW-0969">Cilium</keyword>
<protein>
    <submittedName>
        <fullName evidence="1">Flagellar biosynthesis regulator FlaF</fullName>
    </submittedName>
</protein>
<dbReference type="AlphaFoldDB" id="A0AAW9DLM3"/>
<dbReference type="GO" id="GO:0044781">
    <property type="term" value="P:bacterial-type flagellum organization"/>
    <property type="evidence" value="ECO:0007669"/>
    <property type="project" value="InterPro"/>
</dbReference>
<accession>A0AAW9DLM3</accession>
<sequence length="113" mass="12215">MSSTSRVLKAYGSASALRSQREQDAEIFRRVSAGLRSVSDEMSKVRAIADARRLWQTVLAANHDPLNPLPAPLRAQIIAVANTALRTTDDAQPNLPFLAEIADNFAAGLSGQR</sequence>
<dbReference type="Pfam" id="PF07309">
    <property type="entry name" value="FlaF"/>
    <property type="match status" value="1"/>
</dbReference>
<dbReference type="Proteomes" id="UP001279553">
    <property type="component" value="Unassembled WGS sequence"/>
</dbReference>
<keyword evidence="1" id="KW-0282">Flagellum</keyword>
<keyword evidence="1" id="KW-0966">Cell projection</keyword>
<organism evidence="1 2">
    <name type="scientific">Acidiphilium acidophilum</name>
    <name type="common">Thiobacillus acidophilus</name>
    <dbReference type="NCBI Taxonomy" id="76588"/>
    <lineage>
        <taxon>Bacteria</taxon>
        <taxon>Pseudomonadati</taxon>
        <taxon>Pseudomonadota</taxon>
        <taxon>Alphaproteobacteria</taxon>
        <taxon>Acetobacterales</taxon>
        <taxon>Acidocellaceae</taxon>
        <taxon>Acidiphilium</taxon>
    </lineage>
</organism>
<keyword evidence="2" id="KW-1185">Reference proteome</keyword>